<evidence type="ECO:0000256" key="3">
    <source>
        <dbReference type="ARBA" id="ARBA00023163"/>
    </source>
</evidence>
<keyword evidence="6" id="KW-1185">Reference proteome</keyword>
<dbReference type="InterPro" id="IPR003313">
    <property type="entry name" value="AraC-bd"/>
</dbReference>
<dbReference type="PANTHER" id="PTHR43280:SF2">
    <property type="entry name" value="HTH-TYPE TRANSCRIPTIONAL REGULATOR EXSA"/>
    <property type="match status" value="1"/>
</dbReference>
<accession>A0ABU0D9N7</accession>
<evidence type="ECO:0000256" key="2">
    <source>
        <dbReference type="ARBA" id="ARBA00023125"/>
    </source>
</evidence>
<dbReference type="RefSeq" id="WP_244681041.1">
    <property type="nucleotide sequence ID" value="NZ_JALIRM010000003.1"/>
</dbReference>
<sequence length="280" mass="32413">MLKTEADFLKKYIANAQVDVLVANRTKVPVSWGETNFTPEFNKFYYIQSGTGFVKVGEQIYYPRSGELYLLPAGLEQSYGILTDDTFDKFWCHFLAKVGDTHLFDLVNAPLFIKVEESTKLQKQFGQLIKHLEKNSLSSLFYVQSIILEMIAFMLEGHDQVKSQPFSNPSFENIEEANQYAERQLSENISIEDLATVAGFHPNYFIQLFKQFTGTSPIRFLNQRRMEKARNLLTTTNQTISAIADSVGMEVSYFSRMFREQFGFTPSQYRDMMTKRNRHI</sequence>
<dbReference type="PROSITE" id="PS00041">
    <property type="entry name" value="HTH_ARAC_FAMILY_1"/>
    <property type="match status" value="1"/>
</dbReference>
<dbReference type="InterPro" id="IPR018062">
    <property type="entry name" value="HTH_AraC-typ_CS"/>
</dbReference>
<keyword evidence="2" id="KW-0238">DNA-binding</keyword>
<dbReference type="SUPFAM" id="SSF46689">
    <property type="entry name" value="Homeodomain-like"/>
    <property type="match status" value="2"/>
</dbReference>
<gene>
    <name evidence="5" type="ORF">J2S14_003975</name>
</gene>
<dbReference type="InterPro" id="IPR009057">
    <property type="entry name" value="Homeodomain-like_sf"/>
</dbReference>
<dbReference type="InterPro" id="IPR037923">
    <property type="entry name" value="HTH-like"/>
</dbReference>
<dbReference type="CDD" id="cd02208">
    <property type="entry name" value="cupin_RmlC-like"/>
    <property type="match status" value="1"/>
</dbReference>
<evidence type="ECO:0000256" key="1">
    <source>
        <dbReference type="ARBA" id="ARBA00023015"/>
    </source>
</evidence>
<feature type="domain" description="HTH araC/xylS-type" evidence="4">
    <location>
        <begin position="175"/>
        <end position="272"/>
    </location>
</feature>
<comment type="caution">
    <text evidence="5">The sequence shown here is derived from an EMBL/GenBank/DDBJ whole genome shotgun (WGS) entry which is preliminary data.</text>
</comment>
<dbReference type="InterPro" id="IPR018060">
    <property type="entry name" value="HTH_AraC"/>
</dbReference>
<dbReference type="PROSITE" id="PS01124">
    <property type="entry name" value="HTH_ARAC_FAMILY_2"/>
    <property type="match status" value="1"/>
</dbReference>
<protein>
    <submittedName>
        <fullName evidence="5">AraC-like DNA-binding protein</fullName>
    </submittedName>
</protein>
<dbReference type="Gene3D" id="2.60.120.280">
    <property type="entry name" value="Regulatory protein AraC"/>
    <property type="match status" value="1"/>
</dbReference>
<dbReference type="SMART" id="SM00342">
    <property type="entry name" value="HTH_ARAC"/>
    <property type="match status" value="1"/>
</dbReference>
<dbReference type="Gene3D" id="1.10.10.60">
    <property type="entry name" value="Homeodomain-like"/>
    <property type="match status" value="2"/>
</dbReference>
<keyword evidence="1" id="KW-0805">Transcription regulation</keyword>
<dbReference type="Pfam" id="PF12833">
    <property type="entry name" value="HTH_18"/>
    <property type="match status" value="1"/>
</dbReference>
<evidence type="ECO:0000259" key="4">
    <source>
        <dbReference type="PROSITE" id="PS01124"/>
    </source>
</evidence>
<dbReference type="PANTHER" id="PTHR43280">
    <property type="entry name" value="ARAC-FAMILY TRANSCRIPTIONAL REGULATOR"/>
    <property type="match status" value="1"/>
</dbReference>
<reference evidence="5 6" key="1">
    <citation type="submission" date="2023-07" db="EMBL/GenBank/DDBJ databases">
        <title>Genomic Encyclopedia of Type Strains, Phase IV (KMG-IV): sequencing the most valuable type-strain genomes for metagenomic binning, comparative biology and taxonomic classification.</title>
        <authorList>
            <person name="Goeker M."/>
        </authorList>
    </citation>
    <scope>NUCLEOTIDE SEQUENCE [LARGE SCALE GENOMIC DNA]</scope>
    <source>
        <strain evidence="5 6">DSM 27848</strain>
    </source>
</reference>
<organism evidence="5 6">
    <name type="scientific">Lederbergia wuyishanensis</name>
    <dbReference type="NCBI Taxonomy" id="1347903"/>
    <lineage>
        <taxon>Bacteria</taxon>
        <taxon>Bacillati</taxon>
        <taxon>Bacillota</taxon>
        <taxon>Bacilli</taxon>
        <taxon>Bacillales</taxon>
        <taxon>Bacillaceae</taxon>
        <taxon>Lederbergia</taxon>
    </lineage>
</organism>
<evidence type="ECO:0000313" key="6">
    <source>
        <dbReference type="Proteomes" id="UP001232343"/>
    </source>
</evidence>
<dbReference type="SUPFAM" id="SSF51215">
    <property type="entry name" value="Regulatory protein AraC"/>
    <property type="match status" value="1"/>
</dbReference>
<proteinExistence type="predicted"/>
<dbReference type="Proteomes" id="UP001232343">
    <property type="component" value="Unassembled WGS sequence"/>
</dbReference>
<evidence type="ECO:0000313" key="5">
    <source>
        <dbReference type="EMBL" id="MDQ0345128.1"/>
    </source>
</evidence>
<keyword evidence="3" id="KW-0804">Transcription</keyword>
<dbReference type="EMBL" id="JAUSUO010000013">
    <property type="protein sequence ID" value="MDQ0345128.1"/>
    <property type="molecule type" value="Genomic_DNA"/>
</dbReference>
<name>A0ABU0D9N7_9BACI</name>
<dbReference type="Pfam" id="PF02311">
    <property type="entry name" value="AraC_binding"/>
    <property type="match status" value="1"/>
</dbReference>